<protein>
    <submittedName>
        <fullName evidence="2">TrbC/VirB2 family protein</fullName>
    </submittedName>
</protein>
<keyword evidence="3" id="KW-1185">Reference proteome</keyword>
<reference evidence="2 3" key="1">
    <citation type="submission" date="2023-11" db="EMBL/GenBank/DDBJ databases">
        <title>Draft genome of Azohydromonas lata strain H1 (DSM1123), a polyhydroxyalkanoate producer.</title>
        <authorList>
            <person name="Traversa D."/>
            <person name="D'Addabbo P."/>
            <person name="Pazzani C."/>
            <person name="Manzari C."/>
            <person name="Chiara M."/>
            <person name="Scrascia M."/>
        </authorList>
    </citation>
    <scope>NUCLEOTIDE SEQUENCE [LARGE SCALE GENOMIC DNA]</scope>
    <source>
        <strain evidence="2 3">H1</strain>
    </source>
</reference>
<evidence type="ECO:0000313" key="3">
    <source>
        <dbReference type="Proteomes" id="UP001293718"/>
    </source>
</evidence>
<dbReference type="RefSeq" id="WP_322468841.1">
    <property type="nucleotide sequence ID" value="NZ_JAXOJX010000172.1"/>
</dbReference>
<gene>
    <name evidence="2" type="ORF">SM757_34830</name>
</gene>
<keyword evidence="1" id="KW-0812">Transmembrane</keyword>
<keyword evidence="1" id="KW-1133">Transmembrane helix</keyword>
<feature type="transmembrane region" description="Helical" evidence="1">
    <location>
        <begin position="20"/>
        <end position="39"/>
    </location>
</feature>
<dbReference type="EMBL" id="JAXOJX010000172">
    <property type="protein sequence ID" value="MDZ5461761.1"/>
    <property type="molecule type" value="Genomic_DNA"/>
</dbReference>
<keyword evidence="1" id="KW-0472">Membrane</keyword>
<dbReference type="Pfam" id="PF04956">
    <property type="entry name" value="TrbC"/>
    <property type="match status" value="1"/>
</dbReference>
<sequence length="50" mass="5336">MLIALVVQGIRCWRGHIDIMAFGGWAIGIIAVFFAPNIVQELRAGAAGVI</sequence>
<comment type="caution">
    <text evidence="2">The sequence shown here is derived from an EMBL/GenBank/DDBJ whole genome shotgun (WGS) entry which is preliminary data.</text>
</comment>
<organism evidence="2 3">
    <name type="scientific">Azohydromonas lata</name>
    <dbReference type="NCBI Taxonomy" id="45677"/>
    <lineage>
        <taxon>Bacteria</taxon>
        <taxon>Pseudomonadati</taxon>
        <taxon>Pseudomonadota</taxon>
        <taxon>Betaproteobacteria</taxon>
        <taxon>Burkholderiales</taxon>
        <taxon>Sphaerotilaceae</taxon>
        <taxon>Azohydromonas</taxon>
    </lineage>
</organism>
<accession>A0ABU5ISA8</accession>
<proteinExistence type="predicted"/>
<evidence type="ECO:0000256" key="1">
    <source>
        <dbReference type="SAM" id="Phobius"/>
    </source>
</evidence>
<dbReference type="Proteomes" id="UP001293718">
    <property type="component" value="Unassembled WGS sequence"/>
</dbReference>
<dbReference type="InterPro" id="IPR007039">
    <property type="entry name" value="TrbC/VirB2"/>
</dbReference>
<evidence type="ECO:0000313" key="2">
    <source>
        <dbReference type="EMBL" id="MDZ5461761.1"/>
    </source>
</evidence>
<name>A0ABU5ISA8_9BURK</name>